<comment type="catalytic activity">
    <reaction evidence="7">
        <text>UDP-N-acetyl-alpha-D-muramoyl-L-alanyl-gamma-D-glutamyl-meso-2,6-diaminopimeloyl-D-alanyl-D-alanine + di-trans,octa-cis-undecaprenyl phosphate = di-trans,octa-cis-undecaprenyl diphospho-N-acetyl-alpha-D-muramoyl-L-alanyl-D-glutamyl-meso-2,6-diaminopimeloyl-D-alanyl-D-alanine + UMP</text>
        <dbReference type="Rhea" id="RHEA:28386"/>
        <dbReference type="ChEBI" id="CHEBI:57865"/>
        <dbReference type="ChEBI" id="CHEBI:60392"/>
        <dbReference type="ChEBI" id="CHEBI:61386"/>
        <dbReference type="ChEBI" id="CHEBI:61387"/>
        <dbReference type="EC" id="2.7.8.13"/>
    </reaction>
</comment>
<keyword evidence="7" id="KW-0573">Peptidoglycan synthesis</keyword>
<dbReference type="EC" id="2.7.8.13" evidence="7"/>
<evidence type="ECO:0000256" key="7">
    <source>
        <dbReference type="HAMAP-Rule" id="MF_00038"/>
    </source>
</evidence>
<keyword evidence="7" id="KW-0132">Cell division</keyword>
<keyword evidence="7 8" id="KW-0460">Magnesium</keyword>
<accession>A0A1F5ZR24</accession>
<evidence type="ECO:0000313" key="10">
    <source>
        <dbReference type="Proteomes" id="UP000177416"/>
    </source>
</evidence>
<dbReference type="Proteomes" id="UP000177416">
    <property type="component" value="Unassembled WGS sequence"/>
</dbReference>
<dbReference type="InterPro" id="IPR003524">
    <property type="entry name" value="PNAcMuramoyl-5peptid_Trfase"/>
</dbReference>
<name>A0A1F5ZR24_9BACT</name>
<feature type="transmembrane region" description="Helical" evidence="7">
    <location>
        <begin position="99"/>
        <end position="118"/>
    </location>
</feature>
<feature type="transmembrane region" description="Helical" evidence="7">
    <location>
        <begin position="61"/>
        <end position="87"/>
    </location>
</feature>
<dbReference type="GO" id="GO:0008360">
    <property type="term" value="P:regulation of cell shape"/>
    <property type="evidence" value="ECO:0007669"/>
    <property type="project" value="UniProtKB-KW"/>
</dbReference>
<keyword evidence="3 7" id="KW-0808">Transferase</keyword>
<dbReference type="PANTHER" id="PTHR22926">
    <property type="entry name" value="PHOSPHO-N-ACETYLMURAMOYL-PENTAPEPTIDE-TRANSFERASE"/>
    <property type="match status" value="1"/>
</dbReference>
<feature type="transmembrane region" description="Helical" evidence="7">
    <location>
        <begin position="138"/>
        <end position="154"/>
    </location>
</feature>
<evidence type="ECO:0000313" key="9">
    <source>
        <dbReference type="EMBL" id="OGG14861.1"/>
    </source>
</evidence>
<keyword evidence="7" id="KW-1003">Cell membrane</keyword>
<comment type="caution">
    <text evidence="9">The sequence shown here is derived from an EMBL/GenBank/DDBJ whole genome shotgun (WGS) entry which is preliminary data.</text>
</comment>
<feature type="transmembrane region" description="Helical" evidence="7">
    <location>
        <begin position="199"/>
        <end position="219"/>
    </location>
</feature>
<dbReference type="GO" id="GO:0051992">
    <property type="term" value="F:UDP-N-acetylmuramoyl-L-alanyl-D-glutamyl-meso-2,6-diaminopimelyl-D-alanyl-D-alanine:undecaprenyl-phosphate transferase activity"/>
    <property type="evidence" value="ECO:0007669"/>
    <property type="project" value="RHEA"/>
</dbReference>
<dbReference type="GO" id="GO:0046872">
    <property type="term" value="F:metal ion binding"/>
    <property type="evidence" value="ECO:0007669"/>
    <property type="project" value="UniProtKB-KW"/>
</dbReference>
<sequence>MEILLGLLLFSWFVHSLLYVPFIKLLYTWRFQRLKQTTRDAFNKRTPIFDRFHQKKAGTPVGGGLLIIIITSLLFPLSLLLFRYFWVPITSVHVLGSEVKILLFAFISFGLLGLVDDIKKTFAWTEAGFFGLRLRHKLIVEIILATIIGFWLVGELRIGIFYIPVLGVIHFGWWFIPIAVFVIIAFANAFNITDGLDGLASGVLMIALTAFWVLSASILDTPMSLFIALWMGGLIAFLYFNVFPARIFLGDVGALSFGATMAVVGLMLGKAPALAVIGGIFVIEVASSLIQLLSKKYFGKKAFAAAPLHLWFQYYGWPEPKIVMRFWIVAIVLAIFGLWLALLIKPQLP</sequence>
<evidence type="ECO:0000256" key="8">
    <source>
        <dbReference type="PIRSR" id="PIRSR600715-1"/>
    </source>
</evidence>
<dbReference type="GO" id="GO:0005886">
    <property type="term" value="C:plasma membrane"/>
    <property type="evidence" value="ECO:0007669"/>
    <property type="project" value="UniProtKB-SubCell"/>
</dbReference>
<dbReference type="GO" id="GO:0008963">
    <property type="term" value="F:phospho-N-acetylmuramoyl-pentapeptide-transferase activity"/>
    <property type="evidence" value="ECO:0007669"/>
    <property type="project" value="UniProtKB-UniRule"/>
</dbReference>
<feature type="transmembrane region" description="Helical" evidence="7">
    <location>
        <begin position="160"/>
        <end position="187"/>
    </location>
</feature>
<dbReference type="PROSITE" id="PS01348">
    <property type="entry name" value="MRAY_2"/>
    <property type="match status" value="1"/>
</dbReference>
<keyword evidence="6 7" id="KW-0472">Membrane</keyword>
<dbReference type="Pfam" id="PF00953">
    <property type="entry name" value="Glycos_transf_4"/>
    <property type="match status" value="1"/>
</dbReference>
<dbReference type="CDD" id="cd06852">
    <property type="entry name" value="GT_MraY"/>
    <property type="match status" value="1"/>
</dbReference>
<protein>
    <recommendedName>
        <fullName evidence="7">Phospho-N-acetylmuramoyl-pentapeptide-transferase</fullName>
        <ecNumber evidence="7">2.7.8.13</ecNumber>
    </recommendedName>
    <alternativeName>
        <fullName evidence="7">UDP-MurNAc-pentapeptide phosphotransferase</fullName>
    </alternativeName>
</protein>
<dbReference type="InterPro" id="IPR000715">
    <property type="entry name" value="Glycosyl_transferase_4"/>
</dbReference>
<keyword evidence="7 8" id="KW-0479">Metal-binding</keyword>
<evidence type="ECO:0000256" key="2">
    <source>
        <dbReference type="ARBA" id="ARBA00005583"/>
    </source>
</evidence>
<dbReference type="HAMAP" id="MF_00038">
    <property type="entry name" value="MraY"/>
    <property type="match status" value="1"/>
</dbReference>
<dbReference type="GO" id="GO:0071555">
    <property type="term" value="P:cell wall organization"/>
    <property type="evidence" value="ECO:0007669"/>
    <property type="project" value="UniProtKB-KW"/>
</dbReference>
<evidence type="ECO:0000256" key="6">
    <source>
        <dbReference type="ARBA" id="ARBA00023136"/>
    </source>
</evidence>
<keyword evidence="7" id="KW-0961">Cell wall biogenesis/degradation</keyword>
<evidence type="ECO:0000256" key="4">
    <source>
        <dbReference type="ARBA" id="ARBA00022692"/>
    </source>
</evidence>
<comment type="function">
    <text evidence="7">Catalyzes the initial step of the lipid cycle reactions in the biosynthesis of the cell wall peptidoglycan: transfers peptidoglycan precursor phospho-MurNAc-pentapeptide from UDP-MurNAc-pentapeptide onto the lipid carrier undecaprenyl phosphate, yielding undecaprenyl-pyrophosphoryl-MurNAc-pentapeptide, known as lipid I.</text>
</comment>
<proteinExistence type="inferred from homology"/>
<dbReference type="AlphaFoldDB" id="A0A1F5ZR24"/>
<reference evidence="9 10" key="1">
    <citation type="journal article" date="2016" name="Nat. Commun.">
        <title>Thousands of microbial genomes shed light on interconnected biogeochemical processes in an aquifer system.</title>
        <authorList>
            <person name="Anantharaman K."/>
            <person name="Brown C.T."/>
            <person name="Hug L.A."/>
            <person name="Sharon I."/>
            <person name="Castelle C.J."/>
            <person name="Probst A.J."/>
            <person name="Thomas B.C."/>
            <person name="Singh A."/>
            <person name="Wilkins M.J."/>
            <person name="Karaoz U."/>
            <person name="Brodie E.L."/>
            <person name="Williams K.H."/>
            <person name="Hubbard S.S."/>
            <person name="Banfield J.F."/>
        </authorList>
    </citation>
    <scope>NUCLEOTIDE SEQUENCE [LARGE SCALE GENOMIC DNA]</scope>
</reference>
<feature type="binding site" evidence="8">
    <location>
        <position position="251"/>
    </location>
    <ligand>
        <name>Mg(2+)</name>
        <dbReference type="ChEBI" id="CHEBI:18420"/>
    </ligand>
</feature>
<keyword evidence="5 7" id="KW-1133">Transmembrane helix</keyword>
<comment type="subcellular location">
    <subcellularLocation>
        <location evidence="7">Cell membrane</location>
        <topology evidence="7">Multi-pass membrane protein</topology>
    </subcellularLocation>
    <subcellularLocation>
        <location evidence="1">Membrane</location>
        <topology evidence="1">Multi-pass membrane protein</topology>
    </subcellularLocation>
</comment>
<keyword evidence="4 7" id="KW-0812">Transmembrane</keyword>
<dbReference type="InterPro" id="IPR018480">
    <property type="entry name" value="PNAcMuramoyl-5peptid_Trfase_CS"/>
</dbReference>
<evidence type="ECO:0000256" key="3">
    <source>
        <dbReference type="ARBA" id="ARBA00022679"/>
    </source>
</evidence>
<evidence type="ECO:0000256" key="5">
    <source>
        <dbReference type="ARBA" id="ARBA00022989"/>
    </source>
</evidence>
<dbReference type="GO" id="GO:0009252">
    <property type="term" value="P:peptidoglycan biosynthetic process"/>
    <property type="evidence" value="ECO:0007669"/>
    <property type="project" value="UniProtKB-UniRule"/>
</dbReference>
<keyword evidence="7" id="KW-0131">Cell cycle</keyword>
<dbReference type="GO" id="GO:0051301">
    <property type="term" value="P:cell division"/>
    <property type="evidence" value="ECO:0007669"/>
    <property type="project" value="UniProtKB-KW"/>
</dbReference>
<comment type="cofactor">
    <cofactor evidence="7 8">
        <name>Mg(2+)</name>
        <dbReference type="ChEBI" id="CHEBI:18420"/>
    </cofactor>
</comment>
<evidence type="ECO:0000256" key="1">
    <source>
        <dbReference type="ARBA" id="ARBA00004141"/>
    </source>
</evidence>
<feature type="binding site" evidence="8">
    <location>
        <position position="191"/>
    </location>
    <ligand>
        <name>Mg(2+)</name>
        <dbReference type="ChEBI" id="CHEBI:18420"/>
    </ligand>
</feature>
<feature type="transmembrane region" description="Helical" evidence="7">
    <location>
        <begin position="225"/>
        <end position="242"/>
    </location>
</feature>
<comment type="similarity">
    <text evidence="2 7">Belongs to the glycosyltransferase 4 family. MraY subfamily.</text>
</comment>
<dbReference type="EMBL" id="MFJJ01000011">
    <property type="protein sequence ID" value="OGG14861.1"/>
    <property type="molecule type" value="Genomic_DNA"/>
</dbReference>
<feature type="transmembrane region" description="Helical" evidence="7">
    <location>
        <begin position="274"/>
        <end position="293"/>
    </location>
</feature>
<dbReference type="UniPathway" id="UPA00219"/>
<comment type="pathway">
    <text evidence="7">Cell wall biogenesis; peptidoglycan biosynthesis.</text>
</comment>
<organism evidence="9 10">
    <name type="scientific">Candidatus Gottesmanbacteria bacterium RIFCSPHIGHO2_01_FULL_46_14</name>
    <dbReference type="NCBI Taxonomy" id="1798380"/>
    <lineage>
        <taxon>Bacteria</taxon>
        <taxon>Candidatus Gottesmaniibacteriota</taxon>
    </lineage>
</organism>
<keyword evidence="7" id="KW-0133">Cell shape</keyword>
<feature type="transmembrane region" description="Helical" evidence="7">
    <location>
        <begin position="322"/>
        <end position="344"/>
    </location>
</feature>
<gene>
    <name evidence="7" type="primary">mraY</name>
    <name evidence="9" type="ORF">A2875_01270</name>
</gene>
<feature type="transmembrane region" description="Helical" evidence="7">
    <location>
        <begin position="6"/>
        <end position="27"/>
    </location>
</feature>
<dbReference type="PANTHER" id="PTHR22926:SF5">
    <property type="entry name" value="PHOSPHO-N-ACETYLMURAMOYL-PENTAPEPTIDE-TRANSFERASE HOMOLOG"/>
    <property type="match status" value="1"/>
</dbReference>